<organism evidence="2 3">
    <name type="scientific">Cirrhinus mrigala</name>
    <name type="common">Mrigala</name>
    <dbReference type="NCBI Taxonomy" id="683832"/>
    <lineage>
        <taxon>Eukaryota</taxon>
        <taxon>Metazoa</taxon>
        <taxon>Chordata</taxon>
        <taxon>Craniata</taxon>
        <taxon>Vertebrata</taxon>
        <taxon>Euteleostomi</taxon>
        <taxon>Actinopterygii</taxon>
        <taxon>Neopterygii</taxon>
        <taxon>Teleostei</taxon>
        <taxon>Ostariophysi</taxon>
        <taxon>Cypriniformes</taxon>
        <taxon>Cyprinidae</taxon>
        <taxon>Labeoninae</taxon>
        <taxon>Labeonini</taxon>
        <taxon>Cirrhinus</taxon>
    </lineage>
</organism>
<accession>A0ABD0QSP6</accession>
<feature type="non-terminal residue" evidence="2">
    <location>
        <position position="135"/>
    </location>
</feature>
<sequence length="135" mass="15604">ILRLRRRFLKDKEKESIKFAKKEIQSQRTERERRADLKVRQDAQVTLYRSYRLGDLPDIQIQYSSLIAPLQALAQRDATLAKQLFSSLFAGVLVKMEGSKPNKETAAILKDLVQTLNTFLNKSTIYFPPFISCVQ</sequence>
<keyword evidence="3" id="KW-1185">Reference proteome</keyword>
<dbReference type="AlphaFoldDB" id="A0ABD0QSP6"/>
<gene>
    <name evidence="2" type="ORF">M9458_015909</name>
</gene>
<proteinExistence type="predicted"/>
<reference evidence="2 3" key="1">
    <citation type="submission" date="2024-05" db="EMBL/GenBank/DDBJ databases">
        <title>Genome sequencing and assembly of Indian major carp, Cirrhinus mrigala (Hamilton, 1822).</title>
        <authorList>
            <person name="Mohindra V."/>
            <person name="Chowdhury L.M."/>
            <person name="Lal K."/>
            <person name="Jena J.K."/>
        </authorList>
    </citation>
    <scope>NUCLEOTIDE SEQUENCE [LARGE SCALE GENOMIC DNA]</scope>
    <source>
        <strain evidence="2">CM1030</strain>
        <tissue evidence="2">Blood</tissue>
    </source>
</reference>
<comment type="caution">
    <text evidence="2">The sequence shown here is derived from an EMBL/GenBank/DDBJ whole genome shotgun (WGS) entry which is preliminary data.</text>
</comment>
<evidence type="ECO:0000313" key="3">
    <source>
        <dbReference type="Proteomes" id="UP001529510"/>
    </source>
</evidence>
<evidence type="ECO:0000313" key="2">
    <source>
        <dbReference type="EMBL" id="KAL0188810.1"/>
    </source>
</evidence>
<dbReference type="InterPro" id="IPR045581">
    <property type="entry name" value="DNAPKcs_CC5"/>
</dbReference>
<feature type="domain" description="DNA-dependent protein kinase catalytic subunit CC5" evidence="1">
    <location>
        <begin position="1"/>
        <end position="135"/>
    </location>
</feature>
<evidence type="ECO:0000259" key="1">
    <source>
        <dbReference type="Pfam" id="PF19704"/>
    </source>
</evidence>
<feature type="non-terminal residue" evidence="2">
    <location>
        <position position="1"/>
    </location>
</feature>
<protein>
    <recommendedName>
        <fullName evidence="1">DNA-dependent protein kinase catalytic subunit CC5 domain-containing protein</fullName>
    </recommendedName>
</protein>
<name>A0ABD0QSP6_CIRMR</name>
<dbReference type="Proteomes" id="UP001529510">
    <property type="component" value="Unassembled WGS sequence"/>
</dbReference>
<dbReference type="EMBL" id="JAMKFB020000007">
    <property type="protein sequence ID" value="KAL0188810.1"/>
    <property type="molecule type" value="Genomic_DNA"/>
</dbReference>
<dbReference type="Pfam" id="PF19704">
    <property type="entry name" value="DNAPKcs_CC5"/>
    <property type="match status" value="1"/>
</dbReference>